<dbReference type="InterPro" id="IPR020536">
    <property type="entry name" value="ThiI_AANH"/>
</dbReference>
<comment type="pathway">
    <text evidence="9">Cofactor biosynthesis; thiamine diphosphate biosynthesis.</text>
</comment>
<dbReference type="Gene3D" id="3.30.2130.30">
    <property type="match status" value="1"/>
</dbReference>
<dbReference type="Gene3D" id="3.40.50.620">
    <property type="entry name" value="HUPs"/>
    <property type="match status" value="1"/>
</dbReference>
<evidence type="ECO:0000313" key="12">
    <source>
        <dbReference type="Proteomes" id="UP000643810"/>
    </source>
</evidence>
<dbReference type="PANTHER" id="PTHR43209:SF1">
    <property type="entry name" value="TRNA SULFURTRANSFERASE"/>
    <property type="match status" value="1"/>
</dbReference>
<dbReference type="SUPFAM" id="SSF52402">
    <property type="entry name" value="Adenine nucleotide alpha hydrolases-like"/>
    <property type="match status" value="1"/>
</dbReference>
<feature type="domain" description="THUMP" evidence="10">
    <location>
        <begin position="61"/>
        <end position="168"/>
    </location>
</feature>
<evidence type="ECO:0000256" key="8">
    <source>
        <dbReference type="ARBA" id="ARBA00022977"/>
    </source>
</evidence>
<dbReference type="PROSITE" id="PS51165">
    <property type="entry name" value="THUMP"/>
    <property type="match status" value="1"/>
</dbReference>
<dbReference type="CDD" id="cd11716">
    <property type="entry name" value="THUMP_ThiI"/>
    <property type="match status" value="1"/>
</dbReference>
<accession>A0ABR7GDF3</accession>
<dbReference type="Proteomes" id="UP000643810">
    <property type="component" value="Unassembled WGS sequence"/>
</dbReference>
<feature type="binding site" evidence="9">
    <location>
        <position position="289"/>
    </location>
    <ligand>
        <name>ATP</name>
        <dbReference type="ChEBI" id="CHEBI:30616"/>
    </ligand>
</feature>
<keyword evidence="12" id="KW-1185">Reference proteome</keyword>
<comment type="function">
    <text evidence="9">Catalyzes the ATP-dependent transfer of a sulfur to tRNA to produce 4-thiouridine in position 8 of tRNAs, which functions as a near-UV photosensor. Also catalyzes the transfer of sulfur to the sulfur carrier protein ThiS, forming ThiS-thiocarboxylate. This is a step in the synthesis of thiazole, in the thiamine biosynthesis pathway. The sulfur is donated as persulfide by IscS.</text>
</comment>
<evidence type="ECO:0000313" key="11">
    <source>
        <dbReference type="EMBL" id="MBC5685467.1"/>
    </source>
</evidence>
<evidence type="ECO:0000256" key="6">
    <source>
        <dbReference type="ARBA" id="ARBA00022840"/>
    </source>
</evidence>
<dbReference type="InterPro" id="IPR054173">
    <property type="entry name" value="ThiI_fer"/>
</dbReference>
<evidence type="ECO:0000259" key="10">
    <source>
        <dbReference type="PROSITE" id="PS51165"/>
    </source>
</evidence>
<dbReference type="InterPro" id="IPR049962">
    <property type="entry name" value="THUMP_ThiI"/>
</dbReference>
<feature type="binding site" evidence="9">
    <location>
        <begin position="210"/>
        <end position="211"/>
    </location>
    <ligand>
        <name>ATP</name>
        <dbReference type="ChEBI" id="CHEBI:30616"/>
    </ligand>
</feature>
<dbReference type="Pfam" id="PF02568">
    <property type="entry name" value="ThiI"/>
    <property type="match status" value="1"/>
</dbReference>
<name>A0ABR7GDF3_9FIRM</name>
<feature type="binding site" evidence="9">
    <location>
        <position position="298"/>
    </location>
    <ligand>
        <name>ATP</name>
        <dbReference type="ChEBI" id="CHEBI:30616"/>
    </ligand>
</feature>
<keyword evidence="4 9" id="KW-0808">Transferase</keyword>
<dbReference type="InterPro" id="IPR049961">
    <property type="entry name" value="ThiI_N"/>
</dbReference>
<gene>
    <name evidence="9 11" type="primary">thiI</name>
    <name evidence="11" type="ORF">H8R94_02370</name>
</gene>
<dbReference type="HAMAP" id="MF_00021">
    <property type="entry name" value="ThiI"/>
    <property type="match status" value="1"/>
</dbReference>
<comment type="caution">
    <text evidence="11">The sequence shown here is derived from an EMBL/GenBank/DDBJ whole genome shotgun (WGS) entry which is preliminary data.</text>
</comment>
<dbReference type="SUPFAM" id="SSF143437">
    <property type="entry name" value="THUMP domain-like"/>
    <property type="match status" value="1"/>
</dbReference>
<dbReference type="RefSeq" id="WP_118280958.1">
    <property type="nucleotide sequence ID" value="NZ_JACOPG010000001.1"/>
</dbReference>
<dbReference type="PANTHER" id="PTHR43209">
    <property type="entry name" value="TRNA SULFURTRANSFERASE"/>
    <property type="match status" value="1"/>
</dbReference>
<dbReference type="Pfam" id="PF02926">
    <property type="entry name" value="THUMP"/>
    <property type="match status" value="1"/>
</dbReference>
<dbReference type="InterPro" id="IPR050102">
    <property type="entry name" value="tRNA_sulfurtransferase_ThiI"/>
</dbReference>
<evidence type="ECO:0000256" key="7">
    <source>
        <dbReference type="ARBA" id="ARBA00022884"/>
    </source>
</evidence>
<dbReference type="EMBL" id="JACOPG010000001">
    <property type="protein sequence ID" value="MBC5685467.1"/>
    <property type="molecule type" value="Genomic_DNA"/>
</dbReference>
<feature type="binding site" evidence="9">
    <location>
        <position position="267"/>
    </location>
    <ligand>
        <name>ATP</name>
        <dbReference type="ChEBI" id="CHEBI:30616"/>
    </ligand>
</feature>
<evidence type="ECO:0000256" key="2">
    <source>
        <dbReference type="ARBA" id="ARBA00022490"/>
    </source>
</evidence>
<keyword evidence="8 9" id="KW-0784">Thiamine biosynthesis</keyword>
<dbReference type="InterPro" id="IPR004114">
    <property type="entry name" value="THUMP_dom"/>
</dbReference>
<comment type="similarity">
    <text evidence="9">Belongs to the ThiI family.</text>
</comment>
<dbReference type="InterPro" id="IPR003720">
    <property type="entry name" value="tRNA_STrfase"/>
</dbReference>
<keyword evidence="3 9" id="KW-0820">tRNA-binding</keyword>
<keyword evidence="5 9" id="KW-0547">Nucleotide-binding</keyword>
<evidence type="ECO:0000256" key="9">
    <source>
        <dbReference type="HAMAP-Rule" id="MF_00021"/>
    </source>
</evidence>
<keyword evidence="2 9" id="KW-0963">Cytoplasm</keyword>
<evidence type="ECO:0000256" key="4">
    <source>
        <dbReference type="ARBA" id="ARBA00022679"/>
    </source>
</evidence>
<organism evidence="11 12">
    <name type="scientific">Roseburia lenta</name>
    <dbReference type="NCBI Taxonomy" id="2763061"/>
    <lineage>
        <taxon>Bacteria</taxon>
        <taxon>Bacillati</taxon>
        <taxon>Bacillota</taxon>
        <taxon>Clostridia</taxon>
        <taxon>Lachnospirales</taxon>
        <taxon>Lachnospiraceae</taxon>
        <taxon>Roseburia</taxon>
    </lineage>
</organism>
<sequence length="393" mass="44008">MYKAFLIKYAEIGIKGKNRHLFEDALVRQICYALRSVDGTFHVHKQQGRVFVETEGDYDYEETIEALSHVFGITGICPAVMVEDEGFDKLAEQVVSYMDQIYPDKHMTFKVKARRARKNYPMDSMELNAALGEKILDAFPDMSVDVHDPNVMLYVEIREQISFYSEEIPGPGGMPVGTGGKAMLLLSGGIDSPVAGYMISKRGVAIDATYFHAPPYTSERAKQKVVDLAKEISAYTGPIDLHVVNFTDIQLAIYEKCPHEELTIIMRRYMMKIAEHFAKEDGCLGLITGESIGQVASQTMQSLMATNEVCTMPVYRPLIGFDKQEIVEVSEKIGTYETSILPYEDCCTIFVAKHPVTKPNVNVIKKSEEKLADVIDDLMDQAISTVETIHVEA</sequence>
<comment type="catalytic activity">
    <reaction evidence="9">
        <text>[ThiI sulfur-carrier protein]-S-sulfanyl-L-cysteine + a uridine in tRNA + 2 reduced [2Fe-2S]-[ferredoxin] + ATP + H(+) = [ThiI sulfur-carrier protein]-L-cysteine + a 4-thiouridine in tRNA + 2 oxidized [2Fe-2S]-[ferredoxin] + AMP + diphosphate</text>
        <dbReference type="Rhea" id="RHEA:24176"/>
        <dbReference type="Rhea" id="RHEA-COMP:10000"/>
        <dbReference type="Rhea" id="RHEA-COMP:10001"/>
        <dbReference type="Rhea" id="RHEA-COMP:13337"/>
        <dbReference type="Rhea" id="RHEA-COMP:13338"/>
        <dbReference type="Rhea" id="RHEA-COMP:13339"/>
        <dbReference type="Rhea" id="RHEA-COMP:13340"/>
        <dbReference type="ChEBI" id="CHEBI:15378"/>
        <dbReference type="ChEBI" id="CHEBI:29950"/>
        <dbReference type="ChEBI" id="CHEBI:30616"/>
        <dbReference type="ChEBI" id="CHEBI:33019"/>
        <dbReference type="ChEBI" id="CHEBI:33737"/>
        <dbReference type="ChEBI" id="CHEBI:33738"/>
        <dbReference type="ChEBI" id="CHEBI:61963"/>
        <dbReference type="ChEBI" id="CHEBI:65315"/>
        <dbReference type="ChEBI" id="CHEBI:136798"/>
        <dbReference type="ChEBI" id="CHEBI:456215"/>
        <dbReference type="EC" id="2.8.1.4"/>
    </reaction>
</comment>
<evidence type="ECO:0000256" key="1">
    <source>
        <dbReference type="ARBA" id="ARBA00004496"/>
    </source>
</evidence>
<dbReference type="SMART" id="SM00981">
    <property type="entry name" value="THUMP"/>
    <property type="match status" value="1"/>
</dbReference>
<comment type="subcellular location">
    <subcellularLocation>
        <location evidence="1 9">Cytoplasm</location>
    </subcellularLocation>
</comment>
<dbReference type="InterPro" id="IPR014729">
    <property type="entry name" value="Rossmann-like_a/b/a_fold"/>
</dbReference>
<evidence type="ECO:0000256" key="5">
    <source>
        <dbReference type="ARBA" id="ARBA00022741"/>
    </source>
</evidence>
<dbReference type="Pfam" id="PF22025">
    <property type="entry name" value="ThiI_fer"/>
    <property type="match status" value="1"/>
</dbReference>
<keyword evidence="7 9" id="KW-0694">RNA-binding</keyword>
<proteinExistence type="inferred from homology"/>
<dbReference type="EC" id="2.8.1.4" evidence="9"/>
<reference evidence="11 12" key="1">
    <citation type="submission" date="2020-08" db="EMBL/GenBank/DDBJ databases">
        <title>Genome public.</title>
        <authorList>
            <person name="Liu C."/>
            <person name="Sun Q."/>
        </authorList>
    </citation>
    <scope>NUCLEOTIDE SEQUENCE [LARGE SCALE GENOMIC DNA]</scope>
    <source>
        <strain evidence="11 12">NSJ-9</strain>
    </source>
</reference>
<evidence type="ECO:0000256" key="3">
    <source>
        <dbReference type="ARBA" id="ARBA00022555"/>
    </source>
</evidence>
<comment type="catalytic activity">
    <reaction evidence="9">
        <text>[ThiS sulfur-carrier protein]-C-terminal Gly-Gly-AMP + S-sulfanyl-L-cysteinyl-[cysteine desulfurase] + AH2 = [ThiS sulfur-carrier protein]-C-terminal-Gly-aminoethanethioate + L-cysteinyl-[cysteine desulfurase] + A + AMP + 2 H(+)</text>
        <dbReference type="Rhea" id="RHEA:43340"/>
        <dbReference type="Rhea" id="RHEA-COMP:12157"/>
        <dbReference type="Rhea" id="RHEA-COMP:12158"/>
        <dbReference type="Rhea" id="RHEA-COMP:12910"/>
        <dbReference type="Rhea" id="RHEA-COMP:19908"/>
        <dbReference type="ChEBI" id="CHEBI:13193"/>
        <dbReference type="ChEBI" id="CHEBI:15378"/>
        <dbReference type="ChEBI" id="CHEBI:17499"/>
        <dbReference type="ChEBI" id="CHEBI:29950"/>
        <dbReference type="ChEBI" id="CHEBI:61963"/>
        <dbReference type="ChEBI" id="CHEBI:90618"/>
        <dbReference type="ChEBI" id="CHEBI:232372"/>
        <dbReference type="ChEBI" id="CHEBI:456215"/>
    </reaction>
</comment>
<keyword evidence="6 9" id="KW-0067">ATP-binding</keyword>
<feature type="binding site" evidence="9">
    <location>
        <begin position="185"/>
        <end position="186"/>
    </location>
    <ligand>
        <name>ATP</name>
        <dbReference type="ChEBI" id="CHEBI:30616"/>
    </ligand>
</feature>
<dbReference type="CDD" id="cd01712">
    <property type="entry name" value="PPase_ThiI"/>
    <property type="match status" value="1"/>
</dbReference>
<dbReference type="NCBIfam" id="TIGR00342">
    <property type="entry name" value="tRNA uracil 4-sulfurtransferase ThiI"/>
    <property type="match status" value="1"/>
</dbReference>
<protein>
    <recommendedName>
        <fullName evidence="9">Probable tRNA sulfurtransferase</fullName>
        <ecNumber evidence="9">2.8.1.4</ecNumber>
    </recommendedName>
    <alternativeName>
        <fullName evidence="9">Sulfur carrier protein ThiS sulfurtransferase</fullName>
    </alternativeName>
    <alternativeName>
        <fullName evidence="9">Thiamine biosynthesis protein ThiI</fullName>
    </alternativeName>
    <alternativeName>
        <fullName evidence="9">tRNA 4-thiouridine synthase</fullName>
    </alternativeName>
</protein>